<gene>
    <name evidence="2" type="ORF">SAMN04488138_105237</name>
</gene>
<evidence type="ECO:0000259" key="1">
    <source>
        <dbReference type="Pfam" id="PF06527"/>
    </source>
</evidence>
<feature type="domain" description="TniQ" evidence="1">
    <location>
        <begin position="14"/>
        <end position="144"/>
    </location>
</feature>
<evidence type="ECO:0000313" key="3">
    <source>
        <dbReference type="Proteomes" id="UP000183299"/>
    </source>
</evidence>
<dbReference type="InterPro" id="IPR009492">
    <property type="entry name" value="TniQ"/>
</dbReference>
<evidence type="ECO:0000313" key="2">
    <source>
        <dbReference type="EMBL" id="SFJ48853.1"/>
    </source>
</evidence>
<protein>
    <submittedName>
        <fullName evidence="2">TniQ protein</fullName>
    </submittedName>
</protein>
<reference evidence="2 3" key="1">
    <citation type="submission" date="2016-10" db="EMBL/GenBank/DDBJ databases">
        <authorList>
            <person name="de Groot N.N."/>
        </authorList>
    </citation>
    <scope>NUCLEOTIDE SEQUENCE [LARGE SCALE GENOMIC DNA]</scope>
    <source>
        <strain evidence="2 3">CGMCC 1.8891</strain>
    </source>
</reference>
<dbReference type="Proteomes" id="UP000183299">
    <property type="component" value="Unassembled WGS sequence"/>
</dbReference>
<keyword evidence="3" id="KW-1185">Reference proteome</keyword>
<dbReference type="Pfam" id="PF06527">
    <property type="entry name" value="TniQ"/>
    <property type="match status" value="1"/>
</dbReference>
<name>A0A1I3RQM0_9RHOB</name>
<dbReference type="STRING" id="576117.SAMN04488138_105237"/>
<sequence>MRDAEIHERQLGLTVAPFAGETPASIVSRIAARNAISPRNLCSDLGLRWPFLCSGYPDQLSGLADVAGLKLANLKQWNPEKIGIGRYRVGLTRSSTGVFRRTATRVCPVCIEQALEKDGRHGAHQLLEWNVMCLHGCEHHKVPLVELPRAGTSHETYDVVAQIARYSDIVKKAADAGPKIAPTAFEVYVRKRINHGSRRDWLSELELSQLHGACLSLGAAICGSSLPRPEITNPDLEREFCVEGLSVLSAGPDSLMDCMEGLKSRPGARRSYFSTDLGPFYVWLRAVHGDAEVQSIVDSVHAFAVRNYTMKPKKRVLGRSVPTVKRMSFETAREQSGLSVGFLKRLIRHVDNLSEAQSSALTETTPDQLSRATDFWRGLQNLKSTAVALNVHPTQVKGLIEKGILRSIRFGTALRYVFTEDVDRLLAEAAALPELPDVGAFLPLRDHCQNQRIGLVRLITLWREGKVGGFVRGADAIGLQAIYVPQDVDVGVRDTPTATRDLTPLETAAYLKIGVGAIRALRDAGYLGHAKRLNADTNHRHSLITQSSIREFETRFLTLGQLATSARVAPIHLARRLDREGVPTVTCRGRHVRVYERSQVAEHEVVARSISNG</sequence>
<proteinExistence type="predicted"/>
<organism evidence="2 3">
    <name type="scientific">Celeribacter halophilus</name>
    <dbReference type="NCBI Taxonomy" id="576117"/>
    <lineage>
        <taxon>Bacteria</taxon>
        <taxon>Pseudomonadati</taxon>
        <taxon>Pseudomonadota</taxon>
        <taxon>Alphaproteobacteria</taxon>
        <taxon>Rhodobacterales</taxon>
        <taxon>Roseobacteraceae</taxon>
        <taxon>Celeribacter</taxon>
    </lineage>
</organism>
<accession>A0A1I3RQM0</accession>
<dbReference type="EMBL" id="FORY01000005">
    <property type="protein sequence ID" value="SFJ48853.1"/>
    <property type="molecule type" value="Genomic_DNA"/>
</dbReference>
<dbReference type="AlphaFoldDB" id="A0A1I3RQM0"/>